<evidence type="ECO:0000256" key="3">
    <source>
        <dbReference type="ARBA" id="ARBA00022723"/>
    </source>
</evidence>
<dbReference type="InParanoid" id="D8SFY9"/>
<dbReference type="EMBL" id="GL377618">
    <property type="protein sequence ID" value="EFJ16490.1"/>
    <property type="molecule type" value="Genomic_DNA"/>
</dbReference>
<feature type="region of interest" description="Disordered" evidence="8">
    <location>
        <begin position="34"/>
        <end position="55"/>
    </location>
</feature>
<dbReference type="GO" id="GO:0046872">
    <property type="term" value="F:metal ion binding"/>
    <property type="evidence" value="ECO:0007669"/>
    <property type="project" value="UniProtKB-KW"/>
</dbReference>
<dbReference type="AlphaFoldDB" id="D8SFY9"/>
<evidence type="ECO:0000256" key="2">
    <source>
        <dbReference type="ARBA" id="ARBA00009928"/>
    </source>
</evidence>
<dbReference type="Gramene" id="EFJ16490">
    <property type="protein sequence ID" value="EFJ16490"/>
    <property type="gene ID" value="SELMODRAFT_116300"/>
</dbReference>
<reference evidence="11 12" key="1">
    <citation type="journal article" date="2011" name="Science">
        <title>The Selaginella genome identifies genetic changes associated with the evolution of vascular plants.</title>
        <authorList>
            <person name="Banks J.A."/>
            <person name="Nishiyama T."/>
            <person name="Hasebe M."/>
            <person name="Bowman J.L."/>
            <person name="Gribskov M."/>
            <person name="dePamphilis C."/>
            <person name="Albert V.A."/>
            <person name="Aono N."/>
            <person name="Aoyama T."/>
            <person name="Ambrose B.A."/>
            <person name="Ashton N.W."/>
            <person name="Axtell M.J."/>
            <person name="Barker E."/>
            <person name="Barker M.S."/>
            <person name="Bennetzen J.L."/>
            <person name="Bonawitz N.D."/>
            <person name="Chapple C."/>
            <person name="Cheng C."/>
            <person name="Correa L.G."/>
            <person name="Dacre M."/>
            <person name="DeBarry J."/>
            <person name="Dreyer I."/>
            <person name="Elias M."/>
            <person name="Engstrom E.M."/>
            <person name="Estelle M."/>
            <person name="Feng L."/>
            <person name="Finet C."/>
            <person name="Floyd S.K."/>
            <person name="Frommer W.B."/>
            <person name="Fujita T."/>
            <person name="Gramzow L."/>
            <person name="Gutensohn M."/>
            <person name="Harholt J."/>
            <person name="Hattori M."/>
            <person name="Heyl A."/>
            <person name="Hirai T."/>
            <person name="Hiwatashi Y."/>
            <person name="Ishikawa M."/>
            <person name="Iwata M."/>
            <person name="Karol K.G."/>
            <person name="Koehler B."/>
            <person name="Kolukisaoglu U."/>
            <person name="Kubo M."/>
            <person name="Kurata T."/>
            <person name="Lalonde S."/>
            <person name="Li K."/>
            <person name="Li Y."/>
            <person name="Litt A."/>
            <person name="Lyons E."/>
            <person name="Manning G."/>
            <person name="Maruyama T."/>
            <person name="Michael T.P."/>
            <person name="Mikami K."/>
            <person name="Miyazaki S."/>
            <person name="Morinaga S."/>
            <person name="Murata T."/>
            <person name="Mueller-Roeber B."/>
            <person name="Nelson D.R."/>
            <person name="Obara M."/>
            <person name="Oguri Y."/>
            <person name="Olmstead R.G."/>
            <person name="Onodera N."/>
            <person name="Petersen B.L."/>
            <person name="Pils B."/>
            <person name="Prigge M."/>
            <person name="Rensing S.A."/>
            <person name="Riano-Pachon D.M."/>
            <person name="Roberts A.W."/>
            <person name="Sato Y."/>
            <person name="Scheller H.V."/>
            <person name="Schulz B."/>
            <person name="Schulz C."/>
            <person name="Shakirov E.V."/>
            <person name="Shibagaki N."/>
            <person name="Shinohara N."/>
            <person name="Shippen D.E."/>
            <person name="Soerensen I."/>
            <person name="Sotooka R."/>
            <person name="Sugimoto N."/>
            <person name="Sugita M."/>
            <person name="Sumikawa N."/>
            <person name="Tanurdzic M."/>
            <person name="Theissen G."/>
            <person name="Ulvskov P."/>
            <person name="Wakazuki S."/>
            <person name="Weng J.K."/>
            <person name="Willats W.W."/>
            <person name="Wipf D."/>
            <person name="Wolf P.G."/>
            <person name="Yang L."/>
            <person name="Zimmer A.D."/>
            <person name="Zhu Q."/>
            <person name="Mitros T."/>
            <person name="Hellsten U."/>
            <person name="Loque D."/>
            <person name="Otillar R."/>
            <person name="Salamov A."/>
            <person name="Schmutz J."/>
            <person name="Shapiro H."/>
            <person name="Lindquist E."/>
            <person name="Lucas S."/>
            <person name="Rokhsar D."/>
            <person name="Grigoriev I.V."/>
        </authorList>
    </citation>
    <scope>NUCLEOTIDE SEQUENCE [LARGE SCALE GENOMIC DNA]</scope>
</reference>
<dbReference type="InterPro" id="IPR022739">
    <property type="entry name" value="Polyphenol_oxidase_cen"/>
</dbReference>
<gene>
    <name evidence="11" type="ORF">SELMODRAFT_116300</name>
</gene>
<dbReference type="PRINTS" id="PR00092">
    <property type="entry name" value="TYROSINASE"/>
</dbReference>
<evidence type="ECO:0000313" key="12">
    <source>
        <dbReference type="Proteomes" id="UP000001514"/>
    </source>
</evidence>
<evidence type="ECO:0000256" key="6">
    <source>
        <dbReference type="ARBA" id="ARBA00023008"/>
    </source>
</evidence>
<dbReference type="OMA" id="DIPWINC"/>
<evidence type="ECO:0000259" key="9">
    <source>
        <dbReference type="PROSITE" id="PS00497"/>
    </source>
</evidence>
<protein>
    <recommendedName>
        <fullName evidence="9 10">Tyrosinase copper-binding domain-containing protein</fullName>
    </recommendedName>
</protein>
<dbReference type="PANTHER" id="PTHR11474">
    <property type="entry name" value="TYROSINASE FAMILY MEMBER"/>
    <property type="match status" value="1"/>
</dbReference>
<evidence type="ECO:0000256" key="7">
    <source>
        <dbReference type="ARBA" id="ARBA00023157"/>
    </source>
</evidence>
<feature type="domain" description="Tyrosinase copper-binding" evidence="10">
    <location>
        <begin position="354"/>
        <end position="365"/>
    </location>
</feature>
<dbReference type="PANTHER" id="PTHR11474:SF76">
    <property type="entry name" value="SHKT DOMAIN-CONTAINING PROTEIN"/>
    <property type="match status" value="1"/>
</dbReference>
<evidence type="ECO:0000313" key="11">
    <source>
        <dbReference type="EMBL" id="EFJ16490.1"/>
    </source>
</evidence>
<evidence type="ECO:0000259" key="10">
    <source>
        <dbReference type="PROSITE" id="PS00498"/>
    </source>
</evidence>
<organism evidence="12">
    <name type="scientific">Selaginella moellendorffii</name>
    <name type="common">Spikemoss</name>
    <dbReference type="NCBI Taxonomy" id="88036"/>
    <lineage>
        <taxon>Eukaryota</taxon>
        <taxon>Viridiplantae</taxon>
        <taxon>Streptophyta</taxon>
        <taxon>Embryophyta</taxon>
        <taxon>Tracheophyta</taxon>
        <taxon>Lycopodiopsida</taxon>
        <taxon>Selaginellales</taxon>
        <taxon>Selaginellaceae</taxon>
        <taxon>Selaginella</taxon>
    </lineage>
</organism>
<dbReference type="Gene3D" id="1.10.1280.10">
    <property type="entry name" value="Di-copper center containing domain from catechol oxidase"/>
    <property type="match status" value="1"/>
</dbReference>
<keyword evidence="3" id="KW-0479">Metal-binding</keyword>
<keyword evidence="5" id="KW-0560">Oxidoreductase</keyword>
<dbReference type="eggNOG" id="ENOG502QVBP">
    <property type="taxonomic scope" value="Eukaryota"/>
</dbReference>
<dbReference type="Pfam" id="PF12142">
    <property type="entry name" value="PPO1_DWL"/>
    <property type="match status" value="1"/>
</dbReference>
<keyword evidence="7" id="KW-1015">Disulfide bond</keyword>
<comment type="similarity">
    <text evidence="2">Belongs to the tyrosinase family.</text>
</comment>
<dbReference type="InterPro" id="IPR022740">
    <property type="entry name" value="Polyphenol_oxidase_C"/>
</dbReference>
<dbReference type="InterPro" id="IPR002227">
    <property type="entry name" value="Tyrosinase_Cu-bd"/>
</dbReference>
<accession>D8SFY9</accession>
<dbReference type="STRING" id="88036.D8SFY9"/>
<keyword evidence="6" id="KW-0186">Copper</keyword>
<dbReference type="PROSITE" id="PS00497">
    <property type="entry name" value="TYROSINASE_1"/>
    <property type="match status" value="1"/>
</dbReference>
<keyword evidence="4" id="KW-0883">Thioether bond</keyword>
<evidence type="ECO:0000256" key="8">
    <source>
        <dbReference type="SAM" id="MobiDB-lite"/>
    </source>
</evidence>
<evidence type="ECO:0000256" key="4">
    <source>
        <dbReference type="ARBA" id="ARBA00022784"/>
    </source>
</evidence>
<evidence type="ECO:0000256" key="1">
    <source>
        <dbReference type="ARBA" id="ARBA00001973"/>
    </source>
</evidence>
<proteinExistence type="inferred from homology"/>
<dbReference type="SUPFAM" id="SSF48056">
    <property type="entry name" value="Di-copper centre-containing domain"/>
    <property type="match status" value="1"/>
</dbReference>
<dbReference type="HOGENOM" id="CLU_029668_1_0_1"/>
<feature type="domain" description="Tyrosinase copper-binding" evidence="9">
    <location>
        <begin position="192"/>
        <end position="209"/>
    </location>
</feature>
<name>D8SFY9_SELML</name>
<dbReference type="Pfam" id="PF12143">
    <property type="entry name" value="PPO1_KFDV"/>
    <property type="match status" value="1"/>
</dbReference>
<dbReference type="Pfam" id="PF00264">
    <property type="entry name" value="Tyrosinase"/>
    <property type="match status" value="1"/>
</dbReference>
<dbReference type="InterPro" id="IPR050316">
    <property type="entry name" value="Tyrosinase/Hemocyanin"/>
</dbReference>
<dbReference type="PROSITE" id="PS00498">
    <property type="entry name" value="TYROSINASE_2"/>
    <property type="match status" value="1"/>
</dbReference>
<dbReference type="GO" id="GO:0004097">
    <property type="term" value="F:catechol oxidase activity"/>
    <property type="evidence" value="ECO:0007669"/>
    <property type="project" value="InterPro"/>
</dbReference>
<dbReference type="InterPro" id="IPR008922">
    <property type="entry name" value="Di-copper_centre_dom_sf"/>
</dbReference>
<sequence length="596" mass="66399">MSPAALSLDRIKLQHRSRCPLLPNRFKITANARKEANAAKSSNPSFPSKKGSSTPASIIDRRELLAGTIAGGASLAASPSGPALAEPVGSPTFKRCQPANIANTNTFVMCCPPKPKRDTIAFKPDTGPMRTRRPAHLVDEDYIHKYNTAYAKMRALPSDDPRSFRQQANVHCVYCNYGYHQEGDPKSTLQIHFNWLFLPWHRWYLYYHEKILGSLINDPTFALPFWNWDNQDGGSYIPEMFRREGTPIFDANRNEANYAPARVDLGYASEVDPKSKPNKPDDQIRQDNISIMYNNVAKVNNQEAFFGAPVRKGNNNGGDGSLEKTPHTAVHIFGGSPKNPNGEDLGNFYSAGKDPLFYSHHANVDRMWDVWRSLGNHDFRDADYLNTEFLFFDENQDLVRVKVKDAIDNKTKLKYEYASMPQDKVWIDYRPLPLAKTAFAQPVASLVPGATAMAAEYPLVRSSSQNAEPVKVGAGPLTVTVAQPKGSASDELLVLEEMVIGMQNNTNFNVFINLPEANESTTLSCAEYVGSFYNIPHFMPGMTESSTRTTNASFSIKPNVEILGLKDADKLVVTLVPRGKDKEKVFTFKGARIQYA</sequence>
<keyword evidence="12" id="KW-1185">Reference proteome</keyword>
<feature type="compositionally biased region" description="Polar residues" evidence="8">
    <location>
        <begin position="39"/>
        <end position="55"/>
    </location>
</feature>
<dbReference type="Proteomes" id="UP000001514">
    <property type="component" value="Unassembled WGS sequence"/>
</dbReference>
<dbReference type="OrthoDB" id="6132182at2759"/>
<dbReference type="KEGG" id="smo:SELMODRAFT_116300"/>
<evidence type="ECO:0000256" key="5">
    <source>
        <dbReference type="ARBA" id="ARBA00023002"/>
    </source>
</evidence>
<comment type="cofactor">
    <cofactor evidence="1">
        <name>Cu(2+)</name>
        <dbReference type="ChEBI" id="CHEBI:29036"/>
    </cofactor>
</comment>